<evidence type="ECO:0000256" key="3">
    <source>
        <dbReference type="ARBA" id="ARBA00022729"/>
    </source>
</evidence>
<evidence type="ECO:0000256" key="4">
    <source>
        <dbReference type="ARBA" id="ARBA00023136"/>
    </source>
</evidence>
<dbReference type="InterPro" id="IPR033985">
    <property type="entry name" value="SusD-like_N"/>
</dbReference>
<gene>
    <name evidence="9" type="ORF">DJ568_09250</name>
</gene>
<dbReference type="Proteomes" id="UP000253209">
    <property type="component" value="Unassembled WGS sequence"/>
</dbReference>
<name>A0A367GR67_9SPHI</name>
<dbReference type="Pfam" id="PF14322">
    <property type="entry name" value="SusD-like_3"/>
    <property type="match status" value="1"/>
</dbReference>
<evidence type="ECO:0000313" key="10">
    <source>
        <dbReference type="Proteomes" id="UP000253209"/>
    </source>
</evidence>
<dbReference type="Gene3D" id="1.25.40.390">
    <property type="match status" value="1"/>
</dbReference>
<dbReference type="InterPro" id="IPR011990">
    <property type="entry name" value="TPR-like_helical_dom_sf"/>
</dbReference>
<evidence type="ECO:0000256" key="2">
    <source>
        <dbReference type="ARBA" id="ARBA00006275"/>
    </source>
</evidence>
<dbReference type="OrthoDB" id="5694214at2"/>
<protein>
    <submittedName>
        <fullName evidence="9">RagB/SusD family nutrient uptake outer membrane protein</fullName>
    </submittedName>
</protein>
<comment type="caution">
    <text evidence="9">The sequence shown here is derived from an EMBL/GenBank/DDBJ whole genome shotgun (WGS) entry which is preliminary data.</text>
</comment>
<comment type="subcellular location">
    <subcellularLocation>
        <location evidence="1">Cell outer membrane</location>
    </subcellularLocation>
</comment>
<accession>A0A367GR67</accession>
<keyword evidence="10" id="KW-1185">Reference proteome</keyword>
<dbReference type="SUPFAM" id="SSF48452">
    <property type="entry name" value="TPR-like"/>
    <property type="match status" value="1"/>
</dbReference>
<dbReference type="GO" id="GO:0009279">
    <property type="term" value="C:cell outer membrane"/>
    <property type="evidence" value="ECO:0007669"/>
    <property type="project" value="UniProtKB-SubCell"/>
</dbReference>
<feature type="domain" description="RagB/SusD" evidence="7">
    <location>
        <begin position="322"/>
        <end position="585"/>
    </location>
</feature>
<dbReference type="RefSeq" id="WP_114004978.1">
    <property type="nucleotide sequence ID" value="NZ_QGDC01000004.1"/>
</dbReference>
<reference evidence="9 10" key="1">
    <citation type="submission" date="2018-05" db="EMBL/GenBank/DDBJ databases">
        <title>Mucilaginibacter hurinus sp. nov., isolated from briquette warehouse soil.</title>
        <authorList>
            <person name="Choi L."/>
        </authorList>
    </citation>
    <scope>NUCLEOTIDE SEQUENCE [LARGE SCALE GENOMIC DNA]</scope>
    <source>
        <strain evidence="9 10">ZR32</strain>
    </source>
</reference>
<evidence type="ECO:0000259" key="7">
    <source>
        <dbReference type="Pfam" id="PF07980"/>
    </source>
</evidence>
<dbReference type="InterPro" id="IPR012944">
    <property type="entry name" value="SusD_RagB_dom"/>
</dbReference>
<keyword evidence="5" id="KW-0998">Cell outer membrane</keyword>
<dbReference type="PROSITE" id="PS51257">
    <property type="entry name" value="PROKAR_LIPOPROTEIN"/>
    <property type="match status" value="1"/>
</dbReference>
<evidence type="ECO:0000256" key="5">
    <source>
        <dbReference type="ARBA" id="ARBA00023237"/>
    </source>
</evidence>
<evidence type="ECO:0000256" key="6">
    <source>
        <dbReference type="SAM" id="SignalP"/>
    </source>
</evidence>
<organism evidence="9 10">
    <name type="scientific">Mucilaginibacter hurinus</name>
    <dbReference type="NCBI Taxonomy" id="2201324"/>
    <lineage>
        <taxon>Bacteria</taxon>
        <taxon>Pseudomonadati</taxon>
        <taxon>Bacteroidota</taxon>
        <taxon>Sphingobacteriia</taxon>
        <taxon>Sphingobacteriales</taxon>
        <taxon>Sphingobacteriaceae</taxon>
        <taxon>Mucilaginibacter</taxon>
    </lineage>
</organism>
<feature type="signal peptide" evidence="6">
    <location>
        <begin position="1"/>
        <end position="18"/>
    </location>
</feature>
<dbReference type="AlphaFoldDB" id="A0A367GR67"/>
<keyword evidence="3 6" id="KW-0732">Signal</keyword>
<proteinExistence type="inferred from homology"/>
<feature type="chain" id="PRO_5016719626" evidence="6">
    <location>
        <begin position="19"/>
        <end position="585"/>
    </location>
</feature>
<dbReference type="EMBL" id="QGDC01000004">
    <property type="protein sequence ID" value="RCH55356.1"/>
    <property type="molecule type" value="Genomic_DNA"/>
</dbReference>
<keyword evidence="4" id="KW-0472">Membrane</keyword>
<feature type="domain" description="SusD-like N-terminal" evidence="8">
    <location>
        <begin position="91"/>
        <end position="224"/>
    </location>
</feature>
<sequence length="585" mass="65497">MRKIFVCVNTLLLLILFASCKKSNFFDTGVVSELDETAVFADSARTMSFLTNIYTQIGFSFNPVQFGNAGLESACDEAEGFSNGGGETFRQFATGVVNAANTTPSPWLTCYKNIRAANLFLKKLPGVNMDATVKSRAKGEARFLRAWYYSILLKHYGGVPIVGDTVFKADDNVDLARNTYAECVNYILAECDAAATYLPPTRDAAFLSRVTIGACQALKARVLLYAASPLFNEGNIGGELTGFTTIDPNRWKRAANAAAQVIQSGTYSLLQIDAQTDSVSKIPGHAFKYLFTIAGGASPNFEFIFFKAGVPGTQEFENLWLPPSRGATRHAWPYHEMAEAFGMNNGLAITDPSSGYDPKNPYKNRDPRFDNSILYNGQRIYRMFDASNFGYDPVYTYADAPSGDGYGKGTPTGYYINKMLDDRQVPNNPYWGTLHDYALIRYAEILLNFAEAKNEYDGPGGFNDSVYHCLRLIRQRAGILPGADSSYGVKPGLSQQQMREVIRQERRVELAFESHRFWDVRRWKIAEQTENKMMHAMKITKQANSNYTYERVPLIKHSFNTAMYFWPLPLSELAKSRKLRQNPGY</sequence>
<comment type="similarity">
    <text evidence="2">Belongs to the SusD family.</text>
</comment>
<evidence type="ECO:0000259" key="8">
    <source>
        <dbReference type="Pfam" id="PF14322"/>
    </source>
</evidence>
<evidence type="ECO:0000313" key="9">
    <source>
        <dbReference type="EMBL" id="RCH55356.1"/>
    </source>
</evidence>
<evidence type="ECO:0000256" key="1">
    <source>
        <dbReference type="ARBA" id="ARBA00004442"/>
    </source>
</evidence>
<dbReference type="Pfam" id="PF07980">
    <property type="entry name" value="SusD_RagB"/>
    <property type="match status" value="1"/>
</dbReference>